<protein>
    <submittedName>
        <fullName evidence="9">Peptide/nickel transport system permease protein</fullName>
    </submittedName>
</protein>
<keyword evidence="2 7" id="KW-0813">Transport</keyword>
<dbReference type="RefSeq" id="WP_145085457.1">
    <property type="nucleotide sequence ID" value="NZ_JAYFNS010000030.1"/>
</dbReference>
<comment type="subcellular location">
    <subcellularLocation>
        <location evidence="1 7">Cell membrane</location>
        <topology evidence="1 7">Multi-pass membrane protein</topology>
    </subcellularLocation>
</comment>
<feature type="transmembrane region" description="Helical" evidence="7">
    <location>
        <begin position="134"/>
        <end position="157"/>
    </location>
</feature>
<evidence type="ECO:0000256" key="4">
    <source>
        <dbReference type="ARBA" id="ARBA00022692"/>
    </source>
</evidence>
<feature type="transmembrane region" description="Helical" evidence="7">
    <location>
        <begin position="99"/>
        <end position="122"/>
    </location>
</feature>
<dbReference type="PANTHER" id="PTHR43163">
    <property type="entry name" value="DIPEPTIDE TRANSPORT SYSTEM PERMEASE PROTEIN DPPB-RELATED"/>
    <property type="match status" value="1"/>
</dbReference>
<feature type="domain" description="ABC transmembrane type-1" evidence="8">
    <location>
        <begin position="95"/>
        <end position="301"/>
    </location>
</feature>
<keyword evidence="5 7" id="KW-1133">Transmembrane helix</keyword>
<accession>A0A562J500</accession>
<evidence type="ECO:0000313" key="9">
    <source>
        <dbReference type="EMBL" id="TWH78163.1"/>
    </source>
</evidence>
<dbReference type="SUPFAM" id="SSF161098">
    <property type="entry name" value="MetI-like"/>
    <property type="match status" value="1"/>
</dbReference>
<dbReference type="InterPro" id="IPR000515">
    <property type="entry name" value="MetI-like"/>
</dbReference>
<dbReference type="InterPro" id="IPR035906">
    <property type="entry name" value="MetI-like_sf"/>
</dbReference>
<evidence type="ECO:0000256" key="2">
    <source>
        <dbReference type="ARBA" id="ARBA00022448"/>
    </source>
</evidence>
<organism evidence="9 10">
    <name type="scientific">Sedimentibacter saalensis</name>
    <dbReference type="NCBI Taxonomy" id="130788"/>
    <lineage>
        <taxon>Bacteria</taxon>
        <taxon>Bacillati</taxon>
        <taxon>Bacillota</taxon>
        <taxon>Tissierellia</taxon>
        <taxon>Sedimentibacter</taxon>
    </lineage>
</organism>
<evidence type="ECO:0000256" key="3">
    <source>
        <dbReference type="ARBA" id="ARBA00022475"/>
    </source>
</evidence>
<dbReference type="Proteomes" id="UP000315343">
    <property type="component" value="Unassembled WGS sequence"/>
</dbReference>
<dbReference type="PANTHER" id="PTHR43163:SF6">
    <property type="entry name" value="DIPEPTIDE TRANSPORT SYSTEM PERMEASE PROTEIN DPPB-RELATED"/>
    <property type="match status" value="1"/>
</dbReference>
<dbReference type="Pfam" id="PF00528">
    <property type="entry name" value="BPD_transp_1"/>
    <property type="match status" value="1"/>
</dbReference>
<feature type="transmembrane region" description="Helical" evidence="7">
    <location>
        <begin position="278"/>
        <end position="304"/>
    </location>
</feature>
<feature type="transmembrane region" description="Helical" evidence="7">
    <location>
        <begin position="9"/>
        <end position="27"/>
    </location>
</feature>
<proteinExistence type="inferred from homology"/>
<evidence type="ECO:0000256" key="6">
    <source>
        <dbReference type="ARBA" id="ARBA00023136"/>
    </source>
</evidence>
<keyword evidence="6 7" id="KW-0472">Membrane</keyword>
<dbReference type="GO" id="GO:0005886">
    <property type="term" value="C:plasma membrane"/>
    <property type="evidence" value="ECO:0007669"/>
    <property type="project" value="UniProtKB-SubCell"/>
</dbReference>
<dbReference type="PROSITE" id="PS50928">
    <property type="entry name" value="ABC_TM1"/>
    <property type="match status" value="1"/>
</dbReference>
<evidence type="ECO:0000256" key="1">
    <source>
        <dbReference type="ARBA" id="ARBA00004651"/>
    </source>
</evidence>
<evidence type="ECO:0000313" key="10">
    <source>
        <dbReference type="Proteomes" id="UP000315343"/>
    </source>
</evidence>
<reference evidence="9 10" key="1">
    <citation type="submission" date="2019-07" db="EMBL/GenBank/DDBJ databases">
        <title>Genomic Encyclopedia of Type Strains, Phase I: the one thousand microbial genomes (KMG-I) project.</title>
        <authorList>
            <person name="Kyrpides N."/>
        </authorList>
    </citation>
    <scope>NUCLEOTIDE SEQUENCE [LARGE SCALE GENOMIC DNA]</scope>
    <source>
        <strain evidence="9 10">DSM 13558</strain>
    </source>
</reference>
<sequence>MYKYIFRRVLMLIPVIIGVTFIVFFILNLSPGDPAAIILGDQATAEALEMKREELGLNDPIFVRYGNYMVNLVHGDLGTSYRNNLDVWDQVIQRFPNTFILAVISTLIALLIGIPTGITSALKQYSMMDNISMIIALIGVSMPVFWLGLMLVIFFSLNLKILPSQGMGVGFIPLIKSLILPSFSLGAMSAAVIARMTRSSMLDVTRQDYISTARAKGLSEKIITNHHMLKNAMIPIITAVGLQFGTLLGGSMLTETVFSWPGVGRLMIDSIKSKDIPLVLGSVIFLAIMFTVVNLIVDIVYAFVDPRIKSQYKRK</sequence>
<comment type="similarity">
    <text evidence="7">Belongs to the binding-protein-dependent transport system permease family.</text>
</comment>
<dbReference type="EMBL" id="VLKH01000010">
    <property type="protein sequence ID" value="TWH78163.1"/>
    <property type="molecule type" value="Genomic_DNA"/>
</dbReference>
<dbReference type="CDD" id="cd06261">
    <property type="entry name" value="TM_PBP2"/>
    <property type="match status" value="1"/>
</dbReference>
<gene>
    <name evidence="9" type="ORF">LY60_03004</name>
</gene>
<dbReference type="Gene3D" id="1.10.3720.10">
    <property type="entry name" value="MetI-like"/>
    <property type="match status" value="1"/>
</dbReference>
<dbReference type="InterPro" id="IPR045621">
    <property type="entry name" value="BPD_transp_1_N"/>
</dbReference>
<feature type="transmembrane region" description="Helical" evidence="7">
    <location>
        <begin position="236"/>
        <end position="258"/>
    </location>
</feature>
<dbReference type="GO" id="GO:0055085">
    <property type="term" value="P:transmembrane transport"/>
    <property type="evidence" value="ECO:0007669"/>
    <property type="project" value="InterPro"/>
</dbReference>
<keyword evidence="3" id="KW-1003">Cell membrane</keyword>
<name>A0A562J500_9FIRM</name>
<evidence type="ECO:0000256" key="5">
    <source>
        <dbReference type="ARBA" id="ARBA00022989"/>
    </source>
</evidence>
<keyword evidence="4 7" id="KW-0812">Transmembrane</keyword>
<dbReference type="Pfam" id="PF19300">
    <property type="entry name" value="BPD_transp_1_N"/>
    <property type="match status" value="1"/>
</dbReference>
<comment type="caution">
    <text evidence="9">The sequence shown here is derived from an EMBL/GenBank/DDBJ whole genome shotgun (WGS) entry which is preliminary data.</text>
</comment>
<evidence type="ECO:0000256" key="7">
    <source>
        <dbReference type="RuleBase" id="RU363032"/>
    </source>
</evidence>
<dbReference type="AlphaFoldDB" id="A0A562J500"/>
<evidence type="ECO:0000259" key="8">
    <source>
        <dbReference type="PROSITE" id="PS50928"/>
    </source>
</evidence>
<keyword evidence="10" id="KW-1185">Reference proteome</keyword>
<dbReference type="OrthoDB" id="24153at2"/>
<feature type="transmembrane region" description="Helical" evidence="7">
    <location>
        <begin position="169"/>
        <end position="193"/>
    </location>
</feature>